<dbReference type="Gene3D" id="1.10.8.80">
    <property type="entry name" value="Magnesium chelatase subunit I, C-Terminal domain"/>
    <property type="match status" value="1"/>
</dbReference>
<keyword evidence="3" id="KW-1185">Reference proteome</keyword>
<evidence type="ECO:0000313" key="2">
    <source>
        <dbReference type="EMBL" id="MFC5752887.1"/>
    </source>
</evidence>
<gene>
    <name evidence="2" type="ORF">ACFPZN_45355</name>
</gene>
<sequence length="334" mass="35573">MSAPTAVSPTPAGTVTEEEAVLAADAFDRMAAAIESAARCAPATVRLVLTAFATGGHVLLEDLPGMGKTTLARALAAVTGGTSRRVQCTPDLLPSDITGVTIFNERSREFEFHPGPVFANVVIVDEVNRTSPKTQSALLEVMQEEQVTVDGTAHPVPRPFLVVATQNPVEMEGTFPLPEAQLDRFLMRLSLGYPGEEAELSLMRGSSLTAPGDLSPVLDGEQASRLGLIAGRVTFAEPVYEYVLRLAQRTRRHPRLRAGVSMRATIALCRVARMHALADGRPFVTPDDVKALVTPVWGHRLVPLSGLATADEAAELLDGVLGEVPAPGPHENPR</sequence>
<organism evidence="2 3">
    <name type="scientific">Actinomadura rugatobispora</name>
    <dbReference type="NCBI Taxonomy" id="1994"/>
    <lineage>
        <taxon>Bacteria</taxon>
        <taxon>Bacillati</taxon>
        <taxon>Actinomycetota</taxon>
        <taxon>Actinomycetes</taxon>
        <taxon>Streptosporangiales</taxon>
        <taxon>Thermomonosporaceae</taxon>
        <taxon>Actinomadura</taxon>
    </lineage>
</organism>
<dbReference type="Pfam" id="PF07726">
    <property type="entry name" value="AAA_3"/>
    <property type="match status" value="1"/>
</dbReference>
<proteinExistence type="predicted"/>
<protein>
    <submittedName>
        <fullName evidence="2">AAA family ATPase</fullName>
    </submittedName>
</protein>
<dbReference type="InterPro" id="IPR041628">
    <property type="entry name" value="ChlI/MoxR_AAA_lid"/>
</dbReference>
<accession>A0ABW1AED1</accession>
<feature type="domain" description="AAA+ ATPase" evidence="1">
    <location>
        <begin position="54"/>
        <end position="195"/>
    </location>
</feature>
<dbReference type="CDD" id="cd00009">
    <property type="entry name" value="AAA"/>
    <property type="match status" value="1"/>
</dbReference>
<dbReference type="Gene3D" id="3.40.50.300">
    <property type="entry name" value="P-loop containing nucleotide triphosphate hydrolases"/>
    <property type="match status" value="1"/>
</dbReference>
<reference evidence="3" key="1">
    <citation type="journal article" date="2019" name="Int. J. Syst. Evol. Microbiol.">
        <title>The Global Catalogue of Microorganisms (GCM) 10K type strain sequencing project: providing services to taxonomists for standard genome sequencing and annotation.</title>
        <authorList>
            <consortium name="The Broad Institute Genomics Platform"/>
            <consortium name="The Broad Institute Genome Sequencing Center for Infectious Disease"/>
            <person name="Wu L."/>
            <person name="Ma J."/>
        </authorList>
    </citation>
    <scope>NUCLEOTIDE SEQUENCE [LARGE SCALE GENOMIC DNA]</scope>
    <source>
        <strain evidence="3">KCTC 42087</strain>
    </source>
</reference>
<evidence type="ECO:0000313" key="3">
    <source>
        <dbReference type="Proteomes" id="UP001596074"/>
    </source>
</evidence>
<dbReference type="SUPFAM" id="SSF52540">
    <property type="entry name" value="P-loop containing nucleoside triphosphate hydrolases"/>
    <property type="match status" value="1"/>
</dbReference>
<dbReference type="InterPro" id="IPR027417">
    <property type="entry name" value="P-loop_NTPase"/>
</dbReference>
<dbReference type="PANTHER" id="PTHR42759:SF5">
    <property type="entry name" value="METHANOL DEHYDROGENASE REGULATOR"/>
    <property type="match status" value="1"/>
</dbReference>
<dbReference type="InterPro" id="IPR003593">
    <property type="entry name" value="AAA+_ATPase"/>
</dbReference>
<dbReference type="Pfam" id="PF17863">
    <property type="entry name" value="AAA_lid_2"/>
    <property type="match status" value="1"/>
</dbReference>
<dbReference type="InterPro" id="IPR011703">
    <property type="entry name" value="ATPase_AAA-3"/>
</dbReference>
<dbReference type="PANTHER" id="PTHR42759">
    <property type="entry name" value="MOXR FAMILY PROTEIN"/>
    <property type="match status" value="1"/>
</dbReference>
<name>A0ABW1AED1_9ACTN</name>
<dbReference type="Proteomes" id="UP001596074">
    <property type="component" value="Unassembled WGS sequence"/>
</dbReference>
<dbReference type="SMART" id="SM00382">
    <property type="entry name" value="AAA"/>
    <property type="match status" value="1"/>
</dbReference>
<dbReference type="RefSeq" id="WP_378289340.1">
    <property type="nucleotide sequence ID" value="NZ_JBHSON010000099.1"/>
</dbReference>
<dbReference type="InterPro" id="IPR050764">
    <property type="entry name" value="CbbQ/NirQ/NorQ/GpvN"/>
</dbReference>
<comment type="caution">
    <text evidence="2">The sequence shown here is derived from an EMBL/GenBank/DDBJ whole genome shotgun (WGS) entry which is preliminary data.</text>
</comment>
<dbReference type="PIRSF" id="PIRSF002849">
    <property type="entry name" value="AAA_ATPase_chaperone_MoxR_prd"/>
    <property type="match status" value="1"/>
</dbReference>
<evidence type="ECO:0000259" key="1">
    <source>
        <dbReference type="SMART" id="SM00382"/>
    </source>
</evidence>
<dbReference type="EMBL" id="JBHSON010000099">
    <property type="protein sequence ID" value="MFC5752887.1"/>
    <property type="molecule type" value="Genomic_DNA"/>
</dbReference>